<sequence>MTAVHPQPTPIPPLTPALTAHVTRKALKDALSVLERVIPARSSNPVLTSLKVACAPDGLTLIGTNLDLDLAYHLPAQVDHPQDFSVPAHLFGQVVRNLDGELVTLTLTGTQLSVQAGGSHFELQTGDLGVFPPLAFPEGADVTLDAAELARALTSVRHAASHENFQAVFRGIKLEHHAGFARLVASDGYRVALREFPTTGMGRNLILPARHADDLVRVLKSGPARFSYGEGQLSVASGPVRLNLKLLEGEYPDYERVMPKTMQVQFTANAADLREAVSRVAVLSDKKANHRVDWLVAEGKLHMCAEGEYGRAQDTLEVVQAGTVPALNVAVNARHLLDALTPIEGDVEVRLGGPTTPILLRTEASRYTALLVLLRV</sequence>
<comment type="subcellular location">
    <subcellularLocation>
        <location evidence="1">Cytoplasm</location>
    </subcellularLocation>
</comment>
<feature type="domain" description="DNA polymerase III beta sliding clamp C-terminal" evidence="11">
    <location>
        <begin position="256"/>
        <end position="370"/>
    </location>
</feature>
<dbReference type="InterPro" id="IPR022634">
    <property type="entry name" value="DNA_polIII_beta_N"/>
</dbReference>
<dbReference type="InterPro" id="IPR001001">
    <property type="entry name" value="DNA_polIII_beta"/>
</dbReference>
<evidence type="ECO:0000313" key="13">
    <source>
        <dbReference type="Proteomes" id="UP001404956"/>
    </source>
</evidence>
<evidence type="ECO:0000256" key="8">
    <source>
        <dbReference type="ARBA" id="ARBA00023125"/>
    </source>
</evidence>
<dbReference type="SMART" id="SM00480">
    <property type="entry name" value="POL3Bc"/>
    <property type="match status" value="1"/>
</dbReference>
<reference evidence="12 13" key="1">
    <citation type="submission" date="2024-02" db="EMBL/GenBank/DDBJ databases">
        <title>Deinococcus aluminii NBRC 112889.</title>
        <authorList>
            <person name="Ichikawa N."/>
            <person name="Katano-Makiyama Y."/>
            <person name="Hidaka K."/>
        </authorList>
    </citation>
    <scope>NUCLEOTIDE SEQUENCE [LARGE SCALE GENOMIC DNA]</scope>
    <source>
        <strain evidence="12 13">NBRC 112889</strain>
    </source>
</reference>
<evidence type="ECO:0000313" key="12">
    <source>
        <dbReference type="EMBL" id="GAA5533815.1"/>
    </source>
</evidence>
<dbReference type="PANTHER" id="PTHR30478">
    <property type="entry name" value="DNA POLYMERASE III SUBUNIT BETA"/>
    <property type="match status" value="1"/>
</dbReference>
<dbReference type="InterPro" id="IPR046938">
    <property type="entry name" value="DNA_clamp_sf"/>
</dbReference>
<dbReference type="InterPro" id="IPR022635">
    <property type="entry name" value="DNA_polIII_beta_C"/>
</dbReference>
<dbReference type="Pfam" id="PF02768">
    <property type="entry name" value="DNA_pol3_beta_3"/>
    <property type="match status" value="1"/>
</dbReference>
<gene>
    <name evidence="12" type="primary">dnaN_2</name>
    <name evidence="12" type="ORF">Dalu01_02223</name>
</gene>
<evidence type="ECO:0000256" key="7">
    <source>
        <dbReference type="ARBA" id="ARBA00022932"/>
    </source>
</evidence>
<name>A0ABP9XGX9_9DEIO</name>
<comment type="similarity">
    <text evidence="2">Belongs to the beta sliding clamp family.</text>
</comment>
<dbReference type="NCBIfam" id="TIGR00663">
    <property type="entry name" value="dnan"/>
    <property type="match status" value="1"/>
</dbReference>
<evidence type="ECO:0000256" key="6">
    <source>
        <dbReference type="ARBA" id="ARBA00022705"/>
    </source>
</evidence>
<evidence type="ECO:0000256" key="3">
    <source>
        <dbReference type="ARBA" id="ARBA00022490"/>
    </source>
</evidence>
<dbReference type="PANTHER" id="PTHR30478:SF0">
    <property type="entry name" value="BETA SLIDING CLAMP"/>
    <property type="match status" value="1"/>
</dbReference>
<keyword evidence="8" id="KW-0238">DNA-binding</keyword>
<dbReference type="Proteomes" id="UP001404956">
    <property type="component" value="Unassembled WGS sequence"/>
</dbReference>
<dbReference type="EMBL" id="BAABRV010000005">
    <property type="protein sequence ID" value="GAA5533815.1"/>
    <property type="molecule type" value="Genomic_DNA"/>
</dbReference>
<keyword evidence="4" id="KW-0808">Transferase</keyword>
<accession>A0ABP9XGX9</accession>
<dbReference type="SUPFAM" id="SSF55979">
    <property type="entry name" value="DNA clamp"/>
    <property type="match status" value="3"/>
</dbReference>
<keyword evidence="6" id="KW-0235">DNA replication</keyword>
<dbReference type="InterPro" id="IPR022637">
    <property type="entry name" value="DNA_polIII_beta_cen"/>
</dbReference>
<evidence type="ECO:0000256" key="4">
    <source>
        <dbReference type="ARBA" id="ARBA00022679"/>
    </source>
</evidence>
<keyword evidence="3" id="KW-0963">Cytoplasm</keyword>
<evidence type="ECO:0000256" key="5">
    <source>
        <dbReference type="ARBA" id="ARBA00022695"/>
    </source>
</evidence>
<keyword evidence="5" id="KW-0548">Nucleotidyltransferase</keyword>
<evidence type="ECO:0000259" key="9">
    <source>
        <dbReference type="Pfam" id="PF00712"/>
    </source>
</evidence>
<comment type="caution">
    <text evidence="12">The sequence shown here is derived from an EMBL/GenBank/DDBJ whole genome shotgun (WGS) entry which is preliminary data.</text>
</comment>
<organism evidence="12 13">
    <name type="scientific">Deinococcus aluminii</name>
    <dbReference type="NCBI Taxonomy" id="1656885"/>
    <lineage>
        <taxon>Bacteria</taxon>
        <taxon>Thermotogati</taxon>
        <taxon>Deinococcota</taxon>
        <taxon>Deinococci</taxon>
        <taxon>Deinococcales</taxon>
        <taxon>Deinococcaceae</taxon>
        <taxon>Deinococcus</taxon>
    </lineage>
</organism>
<keyword evidence="13" id="KW-1185">Reference proteome</keyword>
<feature type="domain" description="DNA polymerase III beta sliding clamp N-terminal" evidence="9">
    <location>
        <begin position="21"/>
        <end position="133"/>
    </location>
</feature>
<dbReference type="Gene3D" id="3.10.150.10">
    <property type="entry name" value="DNA Polymerase III, subunit A, domain 2"/>
    <property type="match status" value="3"/>
</dbReference>
<evidence type="ECO:0000259" key="11">
    <source>
        <dbReference type="Pfam" id="PF02768"/>
    </source>
</evidence>
<protein>
    <submittedName>
        <fullName evidence="12">Beta sliding clamp</fullName>
    </submittedName>
</protein>
<dbReference type="Pfam" id="PF00712">
    <property type="entry name" value="DNA_pol3_beta"/>
    <property type="match status" value="1"/>
</dbReference>
<dbReference type="Pfam" id="PF02767">
    <property type="entry name" value="DNA_pol3_beta_2"/>
    <property type="match status" value="1"/>
</dbReference>
<proteinExistence type="inferred from homology"/>
<evidence type="ECO:0000259" key="10">
    <source>
        <dbReference type="Pfam" id="PF02767"/>
    </source>
</evidence>
<dbReference type="CDD" id="cd00140">
    <property type="entry name" value="beta_clamp"/>
    <property type="match status" value="1"/>
</dbReference>
<dbReference type="RefSeq" id="WP_345454566.1">
    <property type="nucleotide sequence ID" value="NZ_BAABRV010000005.1"/>
</dbReference>
<evidence type="ECO:0000256" key="1">
    <source>
        <dbReference type="ARBA" id="ARBA00004496"/>
    </source>
</evidence>
<evidence type="ECO:0000256" key="2">
    <source>
        <dbReference type="ARBA" id="ARBA00010752"/>
    </source>
</evidence>
<feature type="domain" description="DNA polymerase III beta sliding clamp central" evidence="10">
    <location>
        <begin position="144"/>
        <end position="253"/>
    </location>
</feature>
<keyword evidence="7" id="KW-0239">DNA-directed DNA polymerase</keyword>